<keyword evidence="5" id="KW-0695">RNA-directed DNA polymerase</keyword>
<dbReference type="GO" id="GO:0003964">
    <property type="term" value="F:RNA-directed DNA polymerase activity"/>
    <property type="evidence" value="ECO:0007669"/>
    <property type="project" value="UniProtKB-KW"/>
</dbReference>
<evidence type="ECO:0000313" key="6">
    <source>
        <dbReference type="EMBL" id="VVE89472.1"/>
    </source>
</evidence>
<evidence type="ECO:0000256" key="2">
    <source>
        <dbReference type="ARBA" id="ARBA00022695"/>
    </source>
</evidence>
<proteinExistence type="predicted"/>
<dbReference type="AlphaFoldDB" id="A0A5E5BWF7"/>
<evidence type="ECO:0000256" key="3">
    <source>
        <dbReference type="ARBA" id="ARBA00022723"/>
    </source>
</evidence>
<keyword evidence="3" id="KW-0479">Metal-binding</keyword>
<reference evidence="6 7" key="1">
    <citation type="submission" date="2019-08" db="EMBL/GenBank/DDBJ databases">
        <authorList>
            <person name="Peeters C."/>
        </authorList>
    </citation>
    <scope>NUCLEOTIDE SEQUENCE [LARGE SCALE GENOMIC DNA]</scope>
    <source>
        <strain evidence="6 7">LMG 20603</strain>
    </source>
</reference>
<accession>A0A5E5BWF7</accession>
<evidence type="ECO:0000256" key="5">
    <source>
        <dbReference type="ARBA" id="ARBA00022918"/>
    </source>
</evidence>
<dbReference type="EMBL" id="CABPST010000009">
    <property type="protein sequence ID" value="VVE89472.1"/>
    <property type="molecule type" value="Genomic_DNA"/>
</dbReference>
<evidence type="ECO:0000256" key="1">
    <source>
        <dbReference type="ARBA" id="ARBA00022679"/>
    </source>
</evidence>
<evidence type="ECO:0000313" key="7">
    <source>
        <dbReference type="Proteomes" id="UP000382040"/>
    </source>
</evidence>
<evidence type="ECO:0008006" key="8">
    <source>
        <dbReference type="Google" id="ProtNLM"/>
    </source>
</evidence>
<dbReference type="InterPro" id="IPR000123">
    <property type="entry name" value="Reverse_transcriptase_msDNA"/>
</dbReference>
<keyword evidence="1" id="KW-0808">Transferase</keyword>
<dbReference type="Proteomes" id="UP000382040">
    <property type="component" value="Unassembled WGS sequence"/>
</dbReference>
<gene>
    <name evidence="6" type="ORF">PBR20603_03444</name>
</gene>
<protein>
    <recommendedName>
        <fullName evidence="8">RNA-directed DNA polymerase</fullName>
    </recommendedName>
</protein>
<dbReference type="PRINTS" id="PR00866">
    <property type="entry name" value="RNADNAPOLMS"/>
</dbReference>
<keyword evidence="4" id="KW-0460">Magnesium</keyword>
<dbReference type="CDD" id="cd03487">
    <property type="entry name" value="RT_Bac_retron_II"/>
    <property type="match status" value="1"/>
</dbReference>
<dbReference type="GO" id="GO:0003723">
    <property type="term" value="F:RNA binding"/>
    <property type="evidence" value="ECO:0007669"/>
    <property type="project" value="InterPro"/>
</dbReference>
<name>A0A5E5BWF7_9BURK</name>
<keyword evidence="7" id="KW-1185">Reference proteome</keyword>
<evidence type="ECO:0000256" key="4">
    <source>
        <dbReference type="ARBA" id="ARBA00022842"/>
    </source>
</evidence>
<sequence>MSARPTYPLDQSPLFRLPSKRRAAEVLGIDLHQIEQLVGERNYRVFVNAKGRTIQHPVGELAGVHKRIASLLGRLDVPSYVRSVKGESYVSNAGSHVGNGPLIKTDIAQFYPGTNFSAVYGFFRRDMGCAPDVAHLLARLCCFRQRHLPTGSYLSGPLAFFAHRAMFDQIYCLAQDRGCVMTCYVDDIVISGPGASKELLYRVRGLIRAAGRTSKDDKSKTFPAHKPKTVTGVIVTSDALRLPNSRHKQIHEARAAIRAAGGDGEQMSLRASLRGRLQEAGQIANWNVRNPGGGVLVRGVVPDVS</sequence>
<organism evidence="6 7">
    <name type="scientific">Pandoraea bronchicola</name>
    <dbReference type="NCBI Taxonomy" id="2508287"/>
    <lineage>
        <taxon>Bacteria</taxon>
        <taxon>Pseudomonadati</taxon>
        <taxon>Pseudomonadota</taxon>
        <taxon>Betaproteobacteria</taxon>
        <taxon>Burkholderiales</taxon>
        <taxon>Burkholderiaceae</taxon>
        <taxon>Pandoraea</taxon>
    </lineage>
</organism>
<dbReference type="GO" id="GO:0046872">
    <property type="term" value="F:metal ion binding"/>
    <property type="evidence" value="ECO:0007669"/>
    <property type="project" value="UniProtKB-KW"/>
</dbReference>
<keyword evidence="2" id="KW-0548">Nucleotidyltransferase</keyword>